<accession>A0ABN9Q5J5</accession>
<evidence type="ECO:0000256" key="1">
    <source>
        <dbReference type="SAM" id="MobiDB-lite"/>
    </source>
</evidence>
<sequence length="213" mass="24222">MLSAPFARPDVHVVVCSPAPLDGGSAAGGGVVVWRRRRANNRRSRSTRRVQASRAREGVRATPTGSSSDRRNDRRCGPAPTCWHMDEAALAESMRELADGVRPWEKGAFTAVRRLQEAERNHGRVDEMSYQGHHVAVKRMPNWWVEDDPRAFQRKHRHQLERPWVDVGIVAELQRAHYPYTCELIGIFRDDHCTYVVSSLASHGDMFMWAEKA</sequence>
<feature type="compositionally biased region" description="Basic residues" evidence="1">
    <location>
        <begin position="37"/>
        <end position="48"/>
    </location>
</feature>
<name>A0ABN9Q5J5_9DINO</name>
<reference evidence="2" key="1">
    <citation type="submission" date="2023-10" db="EMBL/GenBank/DDBJ databases">
        <authorList>
            <person name="Chen Y."/>
            <person name="Shah S."/>
            <person name="Dougan E. K."/>
            <person name="Thang M."/>
            <person name="Chan C."/>
        </authorList>
    </citation>
    <scope>NUCLEOTIDE SEQUENCE [LARGE SCALE GENOMIC DNA]</scope>
</reference>
<dbReference type="EMBL" id="CAUYUJ010002491">
    <property type="protein sequence ID" value="CAK0801005.1"/>
    <property type="molecule type" value="Genomic_DNA"/>
</dbReference>
<proteinExistence type="predicted"/>
<gene>
    <name evidence="2" type="ORF">PCOR1329_LOCUS9010</name>
</gene>
<keyword evidence="3" id="KW-1185">Reference proteome</keyword>
<feature type="non-terminal residue" evidence="2">
    <location>
        <position position="213"/>
    </location>
</feature>
<organism evidence="2 3">
    <name type="scientific">Prorocentrum cordatum</name>
    <dbReference type="NCBI Taxonomy" id="2364126"/>
    <lineage>
        <taxon>Eukaryota</taxon>
        <taxon>Sar</taxon>
        <taxon>Alveolata</taxon>
        <taxon>Dinophyceae</taxon>
        <taxon>Prorocentrales</taxon>
        <taxon>Prorocentraceae</taxon>
        <taxon>Prorocentrum</taxon>
    </lineage>
</organism>
<protein>
    <recommendedName>
        <fullName evidence="4">Non-specific serine/threonine protein kinase</fullName>
    </recommendedName>
</protein>
<feature type="region of interest" description="Disordered" evidence="1">
    <location>
        <begin position="37"/>
        <end position="78"/>
    </location>
</feature>
<evidence type="ECO:0000313" key="3">
    <source>
        <dbReference type="Proteomes" id="UP001189429"/>
    </source>
</evidence>
<dbReference type="Proteomes" id="UP001189429">
    <property type="component" value="Unassembled WGS sequence"/>
</dbReference>
<evidence type="ECO:0008006" key="4">
    <source>
        <dbReference type="Google" id="ProtNLM"/>
    </source>
</evidence>
<evidence type="ECO:0000313" key="2">
    <source>
        <dbReference type="EMBL" id="CAK0801005.1"/>
    </source>
</evidence>
<comment type="caution">
    <text evidence="2">The sequence shown here is derived from an EMBL/GenBank/DDBJ whole genome shotgun (WGS) entry which is preliminary data.</text>
</comment>